<evidence type="ECO:0000256" key="6">
    <source>
        <dbReference type="ARBA" id="ARBA00023136"/>
    </source>
</evidence>
<feature type="transmembrane region" description="Helical" evidence="7">
    <location>
        <begin position="12"/>
        <end position="31"/>
    </location>
</feature>
<dbReference type="InterPro" id="IPR035906">
    <property type="entry name" value="MetI-like_sf"/>
</dbReference>
<evidence type="ECO:0000313" key="9">
    <source>
        <dbReference type="EMBL" id="MBF6356862.1"/>
    </source>
</evidence>
<dbReference type="CDD" id="cd06261">
    <property type="entry name" value="TM_PBP2"/>
    <property type="match status" value="1"/>
</dbReference>
<evidence type="ECO:0000256" key="5">
    <source>
        <dbReference type="ARBA" id="ARBA00022989"/>
    </source>
</evidence>
<evidence type="ECO:0000259" key="8">
    <source>
        <dbReference type="PROSITE" id="PS50928"/>
    </source>
</evidence>
<sequence>MIGFLLRRAANYVVLLLLASFLTFAVAGLTFRPLDSLEQRNPRPPQSVIDAKAAELHLDEPIPQRYLTWVSGAVRGDFGTTLAGQPVGEELGRRVGVSLRLLVIGSVLGTVLGVLIGAAGAIRQYKFSDYFTTIVSLVLLSTPIFLLATLLKYGALEINSLTGQRIFLYTGETSAHRIEGLWPQLLDRLQHLVLPTLALALGAMAGYSRYQRNAMLDVLGSDFIRTARAKGLTRQRALYKHGLRTALIPMATLFAYSLGGLITGATFTEKIFGWHGVGEWLVDSVNAQDIYVVVTVTVFTGVVVLVSGLLSDIVYAVLDPRVRVG</sequence>
<dbReference type="SUPFAM" id="SSF161098">
    <property type="entry name" value="MetI-like"/>
    <property type="match status" value="1"/>
</dbReference>
<dbReference type="Pfam" id="PF00528">
    <property type="entry name" value="BPD_transp_1"/>
    <property type="match status" value="1"/>
</dbReference>
<feature type="transmembrane region" description="Helical" evidence="7">
    <location>
        <begin position="290"/>
        <end position="318"/>
    </location>
</feature>
<comment type="caution">
    <text evidence="9">The sequence shown here is derived from an EMBL/GenBank/DDBJ whole genome shotgun (WGS) entry which is preliminary data.</text>
</comment>
<keyword evidence="4 7" id="KW-0812">Transmembrane</keyword>
<comment type="subcellular location">
    <subcellularLocation>
        <location evidence="1 7">Cell membrane</location>
        <topology evidence="1 7">Multi-pass membrane protein</topology>
    </subcellularLocation>
</comment>
<proteinExistence type="inferred from homology"/>
<dbReference type="Gene3D" id="1.10.3720.10">
    <property type="entry name" value="MetI-like"/>
    <property type="match status" value="1"/>
</dbReference>
<comment type="similarity">
    <text evidence="7">Belongs to the binding-protein-dependent transport system permease family.</text>
</comment>
<dbReference type="PROSITE" id="PS50928">
    <property type="entry name" value="ABC_TM1"/>
    <property type="match status" value="1"/>
</dbReference>
<keyword evidence="2 7" id="KW-0813">Transport</keyword>
<protein>
    <submittedName>
        <fullName evidence="9">ABC transporter permease</fullName>
    </submittedName>
</protein>
<evidence type="ECO:0000256" key="3">
    <source>
        <dbReference type="ARBA" id="ARBA00022475"/>
    </source>
</evidence>
<evidence type="ECO:0000256" key="2">
    <source>
        <dbReference type="ARBA" id="ARBA00022448"/>
    </source>
</evidence>
<dbReference type="Proteomes" id="UP000707731">
    <property type="component" value="Unassembled WGS sequence"/>
</dbReference>
<evidence type="ECO:0000256" key="1">
    <source>
        <dbReference type="ARBA" id="ARBA00004651"/>
    </source>
</evidence>
<dbReference type="InterPro" id="IPR045621">
    <property type="entry name" value="BPD_transp_1_N"/>
</dbReference>
<accession>A0ABS0DEG4</accession>
<name>A0ABS0DEG4_9NOCA</name>
<dbReference type="RefSeq" id="WP_195003677.1">
    <property type="nucleotide sequence ID" value="NZ_JADLQN010000003.1"/>
</dbReference>
<reference evidence="9 10" key="1">
    <citation type="submission" date="2020-10" db="EMBL/GenBank/DDBJ databases">
        <title>Identification of Nocardia species via Next-generation sequencing and recognition of intraspecies genetic diversity.</title>
        <authorList>
            <person name="Li P."/>
            <person name="Li P."/>
            <person name="Lu B."/>
        </authorList>
    </citation>
    <scope>NUCLEOTIDE SEQUENCE [LARGE SCALE GENOMIC DNA]</scope>
    <source>
        <strain evidence="9 10">BJ06-0143</strain>
    </source>
</reference>
<evidence type="ECO:0000313" key="10">
    <source>
        <dbReference type="Proteomes" id="UP000707731"/>
    </source>
</evidence>
<dbReference type="Pfam" id="PF19300">
    <property type="entry name" value="BPD_transp_1_N"/>
    <property type="match status" value="1"/>
</dbReference>
<dbReference type="PANTHER" id="PTHR30465:SF0">
    <property type="entry name" value="OLIGOPEPTIDE TRANSPORT SYSTEM PERMEASE PROTEIN APPB"/>
    <property type="match status" value="1"/>
</dbReference>
<keyword evidence="3" id="KW-1003">Cell membrane</keyword>
<feature type="transmembrane region" description="Helical" evidence="7">
    <location>
        <begin position="246"/>
        <end position="267"/>
    </location>
</feature>
<feature type="transmembrane region" description="Helical" evidence="7">
    <location>
        <begin position="189"/>
        <end position="207"/>
    </location>
</feature>
<keyword evidence="6 7" id="KW-0472">Membrane</keyword>
<feature type="domain" description="ABC transmembrane type-1" evidence="8">
    <location>
        <begin position="95"/>
        <end position="311"/>
    </location>
</feature>
<evidence type="ECO:0000256" key="7">
    <source>
        <dbReference type="RuleBase" id="RU363032"/>
    </source>
</evidence>
<dbReference type="PANTHER" id="PTHR30465">
    <property type="entry name" value="INNER MEMBRANE ABC TRANSPORTER"/>
    <property type="match status" value="1"/>
</dbReference>
<keyword evidence="5 7" id="KW-1133">Transmembrane helix</keyword>
<feature type="transmembrane region" description="Helical" evidence="7">
    <location>
        <begin position="97"/>
        <end position="118"/>
    </location>
</feature>
<evidence type="ECO:0000256" key="4">
    <source>
        <dbReference type="ARBA" id="ARBA00022692"/>
    </source>
</evidence>
<gene>
    <name evidence="9" type="ORF">IU449_20340</name>
</gene>
<feature type="transmembrane region" description="Helical" evidence="7">
    <location>
        <begin position="130"/>
        <end position="151"/>
    </location>
</feature>
<dbReference type="EMBL" id="JADLQN010000003">
    <property type="protein sequence ID" value="MBF6356862.1"/>
    <property type="molecule type" value="Genomic_DNA"/>
</dbReference>
<organism evidence="9 10">
    <name type="scientific">Nocardia higoensis</name>
    <dbReference type="NCBI Taxonomy" id="228599"/>
    <lineage>
        <taxon>Bacteria</taxon>
        <taxon>Bacillati</taxon>
        <taxon>Actinomycetota</taxon>
        <taxon>Actinomycetes</taxon>
        <taxon>Mycobacteriales</taxon>
        <taxon>Nocardiaceae</taxon>
        <taxon>Nocardia</taxon>
    </lineage>
</organism>
<keyword evidence="10" id="KW-1185">Reference proteome</keyword>
<dbReference type="InterPro" id="IPR000515">
    <property type="entry name" value="MetI-like"/>
</dbReference>